<feature type="domain" description="Thioredoxin" evidence="9">
    <location>
        <begin position="561"/>
        <end position="689"/>
    </location>
</feature>
<gene>
    <name evidence="10" type="ORF">D3876_09425</name>
</gene>
<dbReference type="GO" id="GO:0045454">
    <property type="term" value="P:cell redox homeostasis"/>
    <property type="evidence" value="ECO:0007669"/>
    <property type="project" value="TreeGrafter"/>
</dbReference>
<keyword evidence="5 7" id="KW-1133">Transmembrane helix</keyword>
<dbReference type="Pfam" id="PF02683">
    <property type="entry name" value="DsbD_TM"/>
    <property type="match status" value="1"/>
</dbReference>
<dbReference type="PANTHER" id="PTHR32234:SF3">
    <property type="entry name" value="SUPPRESSION OF COPPER SENSITIVITY PROTEIN"/>
    <property type="match status" value="1"/>
</dbReference>
<evidence type="ECO:0000256" key="7">
    <source>
        <dbReference type="SAM" id="Phobius"/>
    </source>
</evidence>
<dbReference type="Proteomes" id="UP000286100">
    <property type="component" value="Unassembled WGS sequence"/>
</dbReference>
<dbReference type="Pfam" id="PF11412">
    <property type="entry name" value="DsbD_N"/>
    <property type="match status" value="1"/>
</dbReference>
<feature type="transmembrane region" description="Helical" evidence="7">
    <location>
        <begin position="379"/>
        <end position="405"/>
    </location>
</feature>
<evidence type="ECO:0000256" key="8">
    <source>
        <dbReference type="SAM" id="SignalP"/>
    </source>
</evidence>
<feature type="transmembrane region" description="Helical" evidence="7">
    <location>
        <begin position="340"/>
        <end position="359"/>
    </location>
</feature>
<dbReference type="InterPro" id="IPR028250">
    <property type="entry name" value="DsbDN"/>
</dbReference>
<dbReference type="GO" id="GO:0005886">
    <property type="term" value="C:plasma membrane"/>
    <property type="evidence" value="ECO:0007669"/>
    <property type="project" value="UniProtKB-SubCell"/>
</dbReference>
<reference evidence="10 11" key="1">
    <citation type="submission" date="2018-09" db="EMBL/GenBank/DDBJ databases">
        <authorList>
            <person name="Zhu H."/>
        </authorList>
    </citation>
    <scope>NUCLEOTIDE SEQUENCE [LARGE SCALE GENOMIC DNA]</scope>
    <source>
        <strain evidence="10 11">K2R01-6</strain>
    </source>
</reference>
<name>A0A418WNB9_9SPHN</name>
<keyword evidence="3 7" id="KW-0812">Transmembrane</keyword>
<keyword evidence="2" id="KW-1003">Cell membrane</keyword>
<keyword evidence="11" id="KW-1185">Reference proteome</keyword>
<keyword evidence="8" id="KW-0732">Signal</keyword>
<dbReference type="InterPro" id="IPR035671">
    <property type="entry name" value="DsbD_gamma"/>
</dbReference>
<dbReference type="RefSeq" id="WP_119763667.1">
    <property type="nucleotide sequence ID" value="NZ_QYUM01000003.1"/>
</dbReference>
<evidence type="ECO:0000313" key="10">
    <source>
        <dbReference type="EMBL" id="RJF91487.1"/>
    </source>
</evidence>
<feature type="transmembrane region" description="Helical" evidence="7">
    <location>
        <begin position="295"/>
        <end position="319"/>
    </location>
</feature>
<feature type="chain" id="PRO_5019455856" evidence="8">
    <location>
        <begin position="23"/>
        <end position="689"/>
    </location>
</feature>
<protein>
    <submittedName>
        <fullName evidence="10">Thiol:disulfide interchange protein</fullName>
    </submittedName>
</protein>
<comment type="subcellular location">
    <subcellularLocation>
        <location evidence="1">Cell membrane</location>
        <topology evidence="1">Multi-pass membrane protein</topology>
    </subcellularLocation>
</comment>
<dbReference type="InterPro" id="IPR013766">
    <property type="entry name" value="Thioredoxin_domain"/>
</dbReference>
<feature type="transmembrane region" description="Helical" evidence="7">
    <location>
        <begin position="417"/>
        <end position="444"/>
    </location>
</feature>
<evidence type="ECO:0000256" key="4">
    <source>
        <dbReference type="ARBA" id="ARBA00022748"/>
    </source>
</evidence>
<feature type="transmembrane region" description="Helical" evidence="7">
    <location>
        <begin position="517"/>
        <end position="535"/>
    </location>
</feature>
<dbReference type="AlphaFoldDB" id="A0A418WNB9"/>
<feature type="signal peptide" evidence="8">
    <location>
        <begin position="1"/>
        <end position="22"/>
    </location>
</feature>
<dbReference type="GO" id="GO:0017004">
    <property type="term" value="P:cytochrome complex assembly"/>
    <property type="evidence" value="ECO:0007669"/>
    <property type="project" value="UniProtKB-KW"/>
</dbReference>
<accession>A0A418WNB9</accession>
<organism evidence="10 11">
    <name type="scientific">Sphingomonas cavernae</name>
    <dbReference type="NCBI Taxonomy" id="2320861"/>
    <lineage>
        <taxon>Bacteria</taxon>
        <taxon>Pseudomonadati</taxon>
        <taxon>Pseudomonadota</taxon>
        <taxon>Alphaproteobacteria</taxon>
        <taxon>Sphingomonadales</taxon>
        <taxon>Sphingomonadaceae</taxon>
        <taxon>Sphingomonas</taxon>
    </lineage>
</organism>
<sequence length="689" mass="71526">MKMLRFAIMTLLSLLLGTQAHAQAQPTHIKPALIAESVVPAAGGIVTLALAMKPDRGWHGYWKNPGDAGITPEFNWTLPAGVTAADAEYPVPHRLMLAGLMNYVYEGDYAHLITLTLPAGLAKGTKLPIQLAADWLACTDQVCVPESGTMAIELVVGDGTIDAGRKGQFDRWRALLPRPLGSEGRFEVAGGNFRLGVPLPASATLGEVYFFPLTDGAIDYAAPQTVRRDGDMLTIEVKAAGAAGELKVIDGVLALDKDKGLALKALPGKVSAAGAIVGPADTGRMEGAGGLAGTLLASFGAALLGGLLLNIMPCVFPILSLKALSLARSGGHETAARREALAYTAGIVLVCVGLGAALLGLRAGGSAAGWAFQLQDPRVILFLLLLVSAVAFNLAGLFDFASLGFGNRLAAQGGTTGAFWTGALAAFVATPCTGPFMGVALGAALVLPPIAALTIFAGLGLGLALPFLALGFIPALRKRLPKPGAWMERFQRILSIPMFVTALGLAWILGRQAGVDGMAMGLAAALVLGLALWWIGRRQSHGDGRNWLALAPAAAVAMAMILTVSPAPKASAGAPAAGILAAEPFSEARLAALQQEGRPVFVYFTADWCLSCKVNEKAAIQRQEVADAFAARRVAVLVGDWTDGDPVIGRFIESHGRSGVPLYLFYKPGGAPEILPQVLTPERLTALAV</sequence>
<evidence type="ECO:0000256" key="3">
    <source>
        <dbReference type="ARBA" id="ARBA00022692"/>
    </source>
</evidence>
<keyword evidence="4" id="KW-0201">Cytochrome c-type biogenesis</keyword>
<keyword evidence="6 7" id="KW-0472">Membrane</keyword>
<proteinExistence type="predicted"/>
<dbReference type="PROSITE" id="PS51352">
    <property type="entry name" value="THIOREDOXIN_2"/>
    <property type="match status" value="1"/>
</dbReference>
<dbReference type="CDD" id="cd02953">
    <property type="entry name" value="DsbDgamma"/>
    <property type="match status" value="1"/>
</dbReference>
<dbReference type="Gene3D" id="3.40.30.10">
    <property type="entry name" value="Glutaredoxin"/>
    <property type="match status" value="1"/>
</dbReference>
<dbReference type="InterPro" id="IPR036249">
    <property type="entry name" value="Thioredoxin-like_sf"/>
</dbReference>
<dbReference type="EMBL" id="QYUM01000003">
    <property type="protein sequence ID" value="RJF91487.1"/>
    <property type="molecule type" value="Genomic_DNA"/>
</dbReference>
<evidence type="ECO:0000256" key="6">
    <source>
        <dbReference type="ARBA" id="ARBA00023136"/>
    </source>
</evidence>
<evidence type="ECO:0000259" key="9">
    <source>
        <dbReference type="PROSITE" id="PS51352"/>
    </source>
</evidence>
<evidence type="ECO:0000256" key="1">
    <source>
        <dbReference type="ARBA" id="ARBA00004651"/>
    </source>
</evidence>
<dbReference type="SUPFAM" id="SSF52833">
    <property type="entry name" value="Thioredoxin-like"/>
    <property type="match status" value="1"/>
</dbReference>
<dbReference type="OrthoDB" id="9811036at2"/>
<feature type="transmembrane region" description="Helical" evidence="7">
    <location>
        <begin position="493"/>
        <end position="511"/>
    </location>
</feature>
<feature type="transmembrane region" description="Helical" evidence="7">
    <location>
        <begin position="450"/>
        <end position="473"/>
    </location>
</feature>
<evidence type="ECO:0000256" key="2">
    <source>
        <dbReference type="ARBA" id="ARBA00022475"/>
    </source>
</evidence>
<dbReference type="PANTHER" id="PTHR32234">
    <property type="entry name" value="THIOL:DISULFIDE INTERCHANGE PROTEIN DSBD"/>
    <property type="match status" value="1"/>
</dbReference>
<dbReference type="InterPro" id="IPR003834">
    <property type="entry name" value="Cyt_c_assmbl_TM_dom"/>
</dbReference>
<dbReference type="Pfam" id="PF13899">
    <property type="entry name" value="Thioredoxin_7"/>
    <property type="match status" value="1"/>
</dbReference>
<evidence type="ECO:0000313" key="11">
    <source>
        <dbReference type="Proteomes" id="UP000286100"/>
    </source>
</evidence>
<feature type="transmembrane region" description="Helical" evidence="7">
    <location>
        <begin position="547"/>
        <end position="565"/>
    </location>
</feature>
<dbReference type="GO" id="GO:0015035">
    <property type="term" value="F:protein-disulfide reductase activity"/>
    <property type="evidence" value="ECO:0007669"/>
    <property type="project" value="TreeGrafter"/>
</dbReference>
<comment type="caution">
    <text evidence="10">The sequence shown here is derived from an EMBL/GenBank/DDBJ whole genome shotgun (WGS) entry which is preliminary data.</text>
</comment>
<evidence type="ECO:0000256" key="5">
    <source>
        <dbReference type="ARBA" id="ARBA00022989"/>
    </source>
</evidence>